<sequence>MLDRNSTNGNNMNPFVVTDFDASAGVKLNEDTYEVFVNGSFVGRKTLKNQGEDLSDIDDFLRNQGFSDFTTSVDGDHYMIEVSNQEDNFSDALSVYFNNR</sequence>
<name>A0A852TPA4_9BACI</name>
<reference evidence="2" key="2">
    <citation type="submission" date="2020-08" db="EMBL/GenBank/DDBJ databases">
        <title>The Agave Microbiome: Exploring the role of microbial communities in plant adaptations to desert environments.</title>
        <authorList>
            <person name="Partida-Martinez L.P."/>
        </authorList>
    </citation>
    <scope>NUCLEOTIDE SEQUENCE [LARGE SCALE GENOMIC DNA]</scope>
    <source>
        <strain evidence="2">AT2.8</strain>
    </source>
</reference>
<comment type="caution">
    <text evidence="1">The sequence shown here is derived from an EMBL/GenBank/DDBJ whole genome shotgun (WGS) entry which is preliminary data.</text>
</comment>
<reference evidence="2" key="1">
    <citation type="submission" date="2020-07" db="EMBL/GenBank/DDBJ databases">
        <authorList>
            <person name="Partida-Martinez L."/>
            <person name="Huntemann M."/>
            <person name="Clum A."/>
            <person name="Wang J."/>
            <person name="Palaniappan K."/>
            <person name="Ritter S."/>
            <person name="Chen I.-M."/>
            <person name="Stamatis D."/>
            <person name="Reddy T."/>
            <person name="O'Malley R."/>
            <person name="Daum C."/>
            <person name="Shapiro N."/>
            <person name="Ivanova N."/>
            <person name="Kyrpides N."/>
            <person name="Woyke T."/>
        </authorList>
    </citation>
    <scope>NUCLEOTIDE SEQUENCE [LARGE SCALE GENOMIC DNA]</scope>
    <source>
        <strain evidence="2">AT2.8</strain>
    </source>
</reference>
<gene>
    <name evidence="1" type="ORF">F4694_005640</name>
</gene>
<dbReference type="Proteomes" id="UP000548423">
    <property type="component" value="Unassembled WGS sequence"/>
</dbReference>
<evidence type="ECO:0000313" key="1">
    <source>
        <dbReference type="EMBL" id="NYE08784.1"/>
    </source>
</evidence>
<accession>A0A852TPA4</accession>
<evidence type="ECO:0000313" key="2">
    <source>
        <dbReference type="Proteomes" id="UP000548423"/>
    </source>
</evidence>
<organism evidence="1 2">
    <name type="scientific">Neobacillus niacini</name>
    <dbReference type="NCBI Taxonomy" id="86668"/>
    <lineage>
        <taxon>Bacteria</taxon>
        <taxon>Bacillati</taxon>
        <taxon>Bacillota</taxon>
        <taxon>Bacilli</taxon>
        <taxon>Bacillales</taxon>
        <taxon>Bacillaceae</taxon>
        <taxon>Neobacillus</taxon>
    </lineage>
</organism>
<dbReference type="AlphaFoldDB" id="A0A852TPA4"/>
<proteinExistence type="predicted"/>
<dbReference type="EMBL" id="JACCBX010000016">
    <property type="protein sequence ID" value="NYE08784.1"/>
    <property type="molecule type" value="Genomic_DNA"/>
</dbReference>
<protein>
    <submittedName>
        <fullName evidence="1">Uncharacterized protein</fullName>
    </submittedName>
</protein>